<gene>
    <name evidence="7" type="ORF">SY83_14710</name>
</gene>
<evidence type="ECO:0000256" key="3">
    <source>
        <dbReference type="ARBA" id="ARBA00013368"/>
    </source>
</evidence>
<feature type="coiled-coil region" evidence="4">
    <location>
        <begin position="732"/>
        <end position="780"/>
    </location>
</feature>
<dbReference type="KEGG" id="pswu:SY83_14710"/>
<dbReference type="STRING" id="1178515.SY83_14710"/>
<keyword evidence="4" id="KW-0175">Coiled coil</keyword>
<dbReference type="AlphaFoldDB" id="A0A172TJW3"/>
<dbReference type="Pfam" id="PF13476">
    <property type="entry name" value="AAA_23"/>
    <property type="match status" value="1"/>
</dbReference>
<sequence>MKPIRLKLAGLQSYREAQEIDFTELTEAGVFGIFGPTGSGKSSILDAITLALYGKVERAPLGTQGILNQFEQSLTVAFTFELTSASGKRRYRIERQYKRIGEVSVSNTVCRFVHILPEGEEVTADKQVDVNAAVEDLIGLSMQDFTRAVVLPQGKFAEFLSLKGSDRRQMLQRLFHLEAYGDVLNGRLNHRTKETNMSLKQTEAEQQGLGDASAEALQAAEGRLQLASESAQRQRKLLLEVNETYERLKRVRDRHQERANVYAQLEVLESSDGQIQEQERLLTLHAAAERLLPLLKDWQGAGMAVEDCVRKLEEGKRLRNEAESLHTQAEEACKKAGQELSLHEGSLILRLNQLKQAKELETEIGALRREASELTAKQTEAEGQLADLRQRIAKERAMLEKAIVRQAELQEALKGNEVRPEQRQRLHEASRQRHELLSLRKQQAALATEAAAKRAACHAQEQAASELLRAEQAGDAQLGALAAELAEAGIAADAGAAGLRELLAEAAQLLERERIADRERSAMALAAQLAAHLHDGTPCPVCGSAAHPQPAQGPEAAPADGGAAERLQQLLERLRGLSPEVKQLQLLHQGLAAQLAERLPAGGALAAAGLAAEPTPAAPASAADAEVSRLSATPSALSAEAALASLLSRTDELEESLNLAISKAQQHAEQLRTLIRHGEMTRRQRHEHEAELKASQGITTEVLRKYEEANRALLDTQKLWSERYADLPEEALESALEQLAEKDRQVQSIRESLEKSVPYIDQARLNIERLQLALADLDREEAHRKAIFGGKRELLQEKEERLDEWTGKIPADRLIVETTVRLDGLRDRVAHTKKESADTASAYQQLLQRWSMLTQALQSAQEQCDKLDLAWRQALETSLFKDTEQVSAALLSEAKAQDWMKAIREHRERQHALRGKLEHIDAQLQGAVVTESKWQEIVDQCVTVKEADEAALRELAKSERDLEELTGRHERWKGLEAGRGKLQELYNRLSQLQSVFRGNAFVEFIAEEQLTQVSRAASERLGFLTRQRYALEVDSSGGFVIRDDANGGLRRPVSTLSGGETFLTSLALALALSGQIQLRGEYPLEFFFLDEGFGTLDQDLLDTVITSLEKLHGDRLSVGVISHVPELRARLPRKLVVSPAESSGKGSRIHLETL</sequence>
<feature type="domain" description="Rad50/SbcC-type AAA" evidence="6">
    <location>
        <begin position="5"/>
        <end position="229"/>
    </location>
</feature>
<dbReference type="Gene3D" id="3.40.50.300">
    <property type="entry name" value="P-loop containing nucleotide triphosphate hydrolases"/>
    <property type="match status" value="2"/>
</dbReference>
<evidence type="ECO:0000256" key="5">
    <source>
        <dbReference type="SAM" id="MobiDB-lite"/>
    </source>
</evidence>
<evidence type="ECO:0000256" key="4">
    <source>
        <dbReference type="SAM" id="Coils"/>
    </source>
</evidence>
<proteinExistence type="inferred from homology"/>
<protein>
    <recommendedName>
        <fullName evidence="3">Nuclease SbcCD subunit C</fullName>
    </recommendedName>
</protein>
<dbReference type="EMBL" id="CP011388">
    <property type="protein sequence ID" value="ANE47310.1"/>
    <property type="molecule type" value="Genomic_DNA"/>
</dbReference>
<dbReference type="PANTHER" id="PTHR32114:SF2">
    <property type="entry name" value="ABC TRANSPORTER ABCH.3"/>
    <property type="match status" value="1"/>
</dbReference>
<dbReference type="GO" id="GO:0016887">
    <property type="term" value="F:ATP hydrolysis activity"/>
    <property type="evidence" value="ECO:0007669"/>
    <property type="project" value="InterPro"/>
</dbReference>
<organism evidence="7 8">
    <name type="scientific">Paenibacillus swuensis</name>
    <dbReference type="NCBI Taxonomy" id="1178515"/>
    <lineage>
        <taxon>Bacteria</taxon>
        <taxon>Bacillati</taxon>
        <taxon>Bacillota</taxon>
        <taxon>Bacilli</taxon>
        <taxon>Bacillales</taxon>
        <taxon>Paenibacillaceae</taxon>
        <taxon>Paenibacillus</taxon>
    </lineage>
</organism>
<dbReference type="InterPro" id="IPR038729">
    <property type="entry name" value="Rad50/SbcC_AAA"/>
</dbReference>
<dbReference type="GO" id="GO:0006302">
    <property type="term" value="P:double-strand break repair"/>
    <property type="evidence" value="ECO:0007669"/>
    <property type="project" value="InterPro"/>
</dbReference>
<dbReference type="RefSeq" id="WP_068607732.1">
    <property type="nucleotide sequence ID" value="NZ_CP011388.1"/>
</dbReference>
<feature type="coiled-coil region" evidence="4">
    <location>
        <begin position="312"/>
        <end position="405"/>
    </location>
</feature>
<evidence type="ECO:0000256" key="2">
    <source>
        <dbReference type="ARBA" id="ARBA00011322"/>
    </source>
</evidence>
<comment type="subunit">
    <text evidence="2">Heterodimer of SbcC and SbcD.</text>
</comment>
<evidence type="ECO:0000313" key="8">
    <source>
        <dbReference type="Proteomes" id="UP000076927"/>
    </source>
</evidence>
<dbReference type="Proteomes" id="UP000076927">
    <property type="component" value="Chromosome"/>
</dbReference>
<dbReference type="PANTHER" id="PTHR32114">
    <property type="entry name" value="ABC TRANSPORTER ABCH.3"/>
    <property type="match status" value="1"/>
</dbReference>
<feature type="coiled-coil region" evidence="4">
    <location>
        <begin position="948"/>
        <end position="975"/>
    </location>
</feature>
<evidence type="ECO:0000256" key="1">
    <source>
        <dbReference type="ARBA" id="ARBA00006930"/>
    </source>
</evidence>
<name>A0A172TJW3_9BACL</name>
<reference evidence="7 8" key="1">
    <citation type="submission" date="2015-01" db="EMBL/GenBank/DDBJ databases">
        <title>Paenibacillus swuensis/DY6/whole genome sequencing.</title>
        <authorList>
            <person name="Kim M.K."/>
            <person name="Srinivasan S."/>
            <person name="Lee J.-J."/>
        </authorList>
    </citation>
    <scope>NUCLEOTIDE SEQUENCE [LARGE SCALE GENOMIC DNA]</scope>
    <source>
        <strain evidence="7 8">DY6</strain>
    </source>
</reference>
<feature type="region of interest" description="Disordered" evidence="5">
    <location>
        <begin position="415"/>
        <end position="434"/>
    </location>
</feature>
<dbReference type="SUPFAM" id="SSF52540">
    <property type="entry name" value="P-loop containing nucleoside triphosphate hydrolases"/>
    <property type="match status" value="1"/>
</dbReference>
<keyword evidence="8" id="KW-1185">Reference proteome</keyword>
<evidence type="ECO:0000259" key="6">
    <source>
        <dbReference type="Pfam" id="PF13476"/>
    </source>
</evidence>
<dbReference type="Pfam" id="PF13558">
    <property type="entry name" value="SbcC_Walker_B"/>
    <property type="match status" value="1"/>
</dbReference>
<comment type="similarity">
    <text evidence="1">Belongs to the SMC family. SbcC subfamily.</text>
</comment>
<accession>A0A172TJW3</accession>
<evidence type="ECO:0000313" key="7">
    <source>
        <dbReference type="EMBL" id="ANE47310.1"/>
    </source>
</evidence>
<dbReference type="InterPro" id="IPR027417">
    <property type="entry name" value="P-loop_NTPase"/>
</dbReference>
<dbReference type="PATRIC" id="fig|1178515.4.peg.2955"/>